<proteinExistence type="predicted"/>
<feature type="compositionally biased region" description="Basic residues" evidence="1">
    <location>
        <begin position="1"/>
        <end position="11"/>
    </location>
</feature>
<evidence type="ECO:0000313" key="2">
    <source>
        <dbReference type="EMBL" id="EYC15266.1"/>
    </source>
</evidence>
<name>A0A016UK23_9BILA</name>
<protein>
    <submittedName>
        <fullName evidence="2">Uncharacterized protein</fullName>
    </submittedName>
</protein>
<dbReference type="AlphaFoldDB" id="A0A016UK23"/>
<evidence type="ECO:0000256" key="1">
    <source>
        <dbReference type="SAM" id="MobiDB-lite"/>
    </source>
</evidence>
<accession>A0A016UK23</accession>
<organism evidence="2 3">
    <name type="scientific">Ancylostoma ceylanicum</name>
    <dbReference type="NCBI Taxonomy" id="53326"/>
    <lineage>
        <taxon>Eukaryota</taxon>
        <taxon>Metazoa</taxon>
        <taxon>Ecdysozoa</taxon>
        <taxon>Nematoda</taxon>
        <taxon>Chromadorea</taxon>
        <taxon>Rhabditida</taxon>
        <taxon>Rhabditina</taxon>
        <taxon>Rhabditomorpha</taxon>
        <taxon>Strongyloidea</taxon>
        <taxon>Ancylostomatidae</taxon>
        <taxon>Ancylostomatinae</taxon>
        <taxon>Ancylostoma</taxon>
    </lineage>
</organism>
<reference evidence="3" key="1">
    <citation type="journal article" date="2015" name="Nat. Genet.">
        <title>The genome and transcriptome of the zoonotic hookworm Ancylostoma ceylanicum identify infection-specific gene families.</title>
        <authorList>
            <person name="Schwarz E.M."/>
            <person name="Hu Y."/>
            <person name="Antoshechkin I."/>
            <person name="Miller M.M."/>
            <person name="Sternberg P.W."/>
            <person name="Aroian R.V."/>
        </authorList>
    </citation>
    <scope>NUCLEOTIDE SEQUENCE</scope>
    <source>
        <strain evidence="3">HY135</strain>
    </source>
</reference>
<evidence type="ECO:0000313" key="3">
    <source>
        <dbReference type="Proteomes" id="UP000024635"/>
    </source>
</evidence>
<comment type="caution">
    <text evidence="2">The sequence shown here is derived from an EMBL/GenBank/DDBJ whole genome shotgun (WGS) entry which is preliminary data.</text>
</comment>
<dbReference type="EMBL" id="JARK01001373">
    <property type="protein sequence ID" value="EYC15266.1"/>
    <property type="molecule type" value="Genomic_DNA"/>
</dbReference>
<keyword evidence="3" id="KW-1185">Reference proteome</keyword>
<gene>
    <name evidence="2" type="primary">Acey_s0037.g3421</name>
    <name evidence="2" type="ORF">Y032_0037g3421</name>
</gene>
<feature type="compositionally biased region" description="Low complexity" evidence="1">
    <location>
        <begin position="26"/>
        <end position="35"/>
    </location>
</feature>
<sequence length="107" mass="12500">MYSLRPRRRQRALSEMYYSDDERRSGSSSSYSSCESVDEIVERFRQRMRGEFRTHYGHVAAHRKLPDSSHSLVVVPQICGNSSPSSANYLLTNSYWGNLWGNMFRKK</sequence>
<feature type="region of interest" description="Disordered" evidence="1">
    <location>
        <begin position="1"/>
        <end position="35"/>
    </location>
</feature>
<dbReference type="Proteomes" id="UP000024635">
    <property type="component" value="Unassembled WGS sequence"/>
</dbReference>
<dbReference type="OrthoDB" id="6078042at2759"/>